<dbReference type="CDD" id="cd00075">
    <property type="entry name" value="HATPase"/>
    <property type="match status" value="1"/>
</dbReference>
<dbReference type="AlphaFoldDB" id="A0A9D1IX33"/>
<dbReference type="InterPro" id="IPR005467">
    <property type="entry name" value="His_kinase_dom"/>
</dbReference>
<dbReference type="EMBL" id="DVMR01000042">
    <property type="protein sequence ID" value="HIU43649.1"/>
    <property type="molecule type" value="Genomic_DNA"/>
</dbReference>
<keyword evidence="3" id="KW-0597">Phosphoprotein</keyword>
<keyword evidence="4 7" id="KW-0418">Kinase</keyword>
<keyword evidence="5" id="KW-0902">Two-component regulatory system</keyword>
<comment type="caution">
    <text evidence="7">The sequence shown here is derived from an EMBL/GenBank/DDBJ whole genome shotgun (WGS) entry which is preliminary data.</text>
</comment>
<dbReference type="InterPro" id="IPR036890">
    <property type="entry name" value="HATPase_C_sf"/>
</dbReference>
<dbReference type="PANTHER" id="PTHR43547">
    <property type="entry name" value="TWO-COMPONENT HISTIDINE KINASE"/>
    <property type="match status" value="1"/>
</dbReference>
<reference evidence="7" key="2">
    <citation type="journal article" date="2021" name="PeerJ">
        <title>Extensive microbial diversity within the chicken gut microbiome revealed by metagenomics and culture.</title>
        <authorList>
            <person name="Gilroy R."/>
            <person name="Ravi A."/>
            <person name="Getino M."/>
            <person name="Pursley I."/>
            <person name="Horton D.L."/>
            <person name="Alikhan N.F."/>
            <person name="Baker D."/>
            <person name="Gharbi K."/>
            <person name="Hall N."/>
            <person name="Watson M."/>
            <person name="Adriaenssens E.M."/>
            <person name="Foster-Nyarko E."/>
            <person name="Jarju S."/>
            <person name="Secka A."/>
            <person name="Antonio M."/>
            <person name="Oren A."/>
            <person name="Chaudhuri R.R."/>
            <person name="La Ragione R."/>
            <person name="Hildebrand F."/>
            <person name="Pallen M.J."/>
        </authorList>
    </citation>
    <scope>NUCLEOTIDE SEQUENCE</scope>
    <source>
        <strain evidence="7">CHK191-8634</strain>
    </source>
</reference>
<name>A0A9D1IX33_9CLOT</name>
<dbReference type="InterPro" id="IPR004358">
    <property type="entry name" value="Sig_transdc_His_kin-like_C"/>
</dbReference>
<proteinExistence type="predicted"/>
<evidence type="ECO:0000256" key="2">
    <source>
        <dbReference type="ARBA" id="ARBA00012438"/>
    </source>
</evidence>
<accession>A0A9D1IX33</accession>
<dbReference type="PANTHER" id="PTHR43547:SF2">
    <property type="entry name" value="HYBRID SIGNAL TRANSDUCTION HISTIDINE KINASE C"/>
    <property type="match status" value="1"/>
</dbReference>
<dbReference type="SUPFAM" id="SSF55874">
    <property type="entry name" value="ATPase domain of HSP90 chaperone/DNA topoisomerase II/histidine kinase"/>
    <property type="match status" value="1"/>
</dbReference>
<dbReference type="Pfam" id="PF02518">
    <property type="entry name" value="HATPase_c"/>
    <property type="match status" value="1"/>
</dbReference>
<evidence type="ECO:0000313" key="7">
    <source>
        <dbReference type="EMBL" id="HIU43649.1"/>
    </source>
</evidence>
<evidence type="ECO:0000256" key="1">
    <source>
        <dbReference type="ARBA" id="ARBA00000085"/>
    </source>
</evidence>
<dbReference type="PRINTS" id="PR00344">
    <property type="entry name" value="BCTRLSENSOR"/>
</dbReference>
<comment type="catalytic activity">
    <reaction evidence="1">
        <text>ATP + protein L-histidine = ADP + protein N-phospho-L-histidine.</text>
        <dbReference type="EC" id="2.7.13.3"/>
    </reaction>
</comment>
<keyword evidence="4 7" id="KW-0808">Transferase</keyword>
<dbReference type="SMART" id="SM00387">
    <property type="entry name" value="HATPase_c"/>
    <property type="match status" value="1"/>
</dbReference>
<evidence type="ECO:0000313" key="8">
    <source>
        <dbReference type="Proteomes" id="UP000824073"/>
    </source>
</evidence>
<dbReference type="EC" id="2.7.13.3" evidence="2"/>
<dbReference type="GO" id="GO:0000155">
    <property type="term" value="F:phosphorelay sensor kinase activity"/>
    <property type="evidence" value="ECO:0007669"/>
    <property type="project" value="TreeGrafter"/>
</dbReference>
<evidence type="ECO:0000256" key="4">
    <source>
        <dbReference type="ARBA" id="ARBA00022777"/>
    </source>
</evidence>
<organism evidence="7 8">
    <name type="scientific">Candidatus Ventrousia excrementavium</name>
    <dbReference type="NCBI Taxonomy" id="2840961"/>
    <lineage>
        <taxon>Bacteria</taxon>
        <taxon>Bacillati</taxon>
        <taxon>Bacillota</taxon>
        <taxon>Clostridia</taxon>
        <taxon>Eubacteriales</taxon>
        <taxon>Clostridiaceae</taxon>
        <taxon>Clostridiaceae incertae sedis</taxon>
        <taxon>Candidatus Ventrousia</taxon>
    </lineage>
</organism>
<evidence type="ECO:0000259" key="6">
    <source>
        <dbReference type="PROSITE" id="PS50109"/>
    </source>
</evidence>
<gene>
    <name evidence="7" type="ORF">IAB67_05045</name>
</gene>
<evidence type="ECO:0000256" key="3">
    <source>
        <dbReference type="ARBA" id="ARBA00022553"/>
    </source>
</evidence>
<reference evidence="7" key="1">
    <citation type="submission" date="2020-10" db="EMBL/GenBank/DDBJ databases">
        <authorList>
            <person name="Gilroy R."/>
        </authorList>
    </citation>
    <scope>NUCLEOTIDE SEQUENCE</scope>
    <source>
        <strain evidence="7">CHK191-8634</strain>
    </source>
</reference>
<protein>
    <recommendedName>
        <fullName evidence="2">histidine kinase</fullName>
        <ecNumber evidence="2">2.7.13.3</ecNumber>
    </recommendedName>
</protein>
<dbReference type="Proteomes" id="UP000824073">
    <property type="component" value="Unassembled WGS sequence"/>
</dbReference>
<dbReference type="PROSITE" id="PS50109">
    <property type="entry name" value="HIS_KIN"/>
    <property type="match status" value="1"/>
</dbReference>
<evidence type="ECO:0000256" key="5">
    <source>
        <dbReference type="ARBA" id="ARBA00023012"/>
    </source>
</evidence>
<dbReference type="InterPro" id="IPR003594">
    <property type="entry name" value="HATPase_dom"/>
</dbReference>
<sequence length="386" mass="42212">MSAGQTSLLTLGKAYDLLRGGEDFYFLCSASGRVLLTTGSLKLFLEEDLTGRNLNDFLPDTLAANIIAASFHNESYDFRCELFGKHFRGVTEPNDEFMVIALFPVSEDGKAFIRKNSAQFISREISDQLSMMSASLDLLSRNVELSAKGQPLSADDVQKKIKMPISVINQSIMRLMRLSRNMLDCALYENGVLPLHLSEGDMGAFCRDLARRLDIVGRKAQLDIQWVIPDEPIVCVFDEEKVERMVLNLISNAIRSGRGAPIVVELSERDSQVVITVTDHGGGIASETMSTAMNKHALAPADQTSTAGGAGFGLALLRGFAARHGGTFIMSSNADGTSARISLPKNLDKERMAFNAVRPDYAGGFDHILLELSTVLGSEFYQKKAE</sequence>
<feature type="domain" description="Histidine kinase" evidence="6">
    <location>
        <begin position="120"/>
        <end position="347"/>
    </location>
</feature>
<dbReference type="Gene3D" id="3.30.565.10">
    <property type="entry name" value="Histidine kinase-like ATPase, C-terminal domain"/>
    <property type="match status" value="1"/>
</dbReference>